<dbReference type="Gene3D" id="1.10.287.130">
    <property type="match status" value="1"/>
</dbReference>
<dbReference type="EMBL" id="HG938355">
    <property type="protein sequence ID" value="CDN53863.1"/>
    <property type="molecule type" value="Genomic_DNA"/>
</dbReference>
<evidence type="ECO:0000256" key="6">
    <source>
        <dbReference type="ARBA" id="ARBA00022692"/>
    </source>
</evidence>
<feature type="domain" description="Histidine kinase" evidence="12">
    <location>
        <begin position="272"/>
        <end position="471"/>
    </location>
</feature>
<dbReference type="Pfam" id="PF00512">
    <property type="entry name" value="HisKA"/>
    <property type="match status" value="1"/>
</dbReference>
<evidence type="ECO:0000256" key="5">
    <source>
        <dbReference type="ARBA" id="ARBA00022679"/>
    </source>
</evidence>
<protein>
    <recommendedName>
        <fullName evidence="3">histidine kinase</fullName>
        <ecNumber evidence="3">2.7.13.3</ecNumber>
    </recommendedName>
</protein>
<dbReference type="PATRIC" id="fig|1028801.3.peg.1538"/>
<evidence type="ECO:0000256" key="3">
    <source>
        <dbReference type="ARBA" id="ARBA00012438"/>
    </source>
</evidence>
<dbReference type="GO" id="GO:0000155">
    <property type="term" value="F:phosphorelay sensor kinase activity"/>
    <property type="evidence" value="ECO:0007669"/>
    <property type="project" value="InterPro"/>
</dbReference>
<feature type="transmembrane region" description="Helical" evidence="11">
    <location>
        <begin position="20"/>
        <end position="39"/>
    </location>
</feature>
<keyword evidence="9" id="KW-0902">Two-component regulatory system</keyword>
<keyword evidence="10 11" id="KW-0472">Membrane</keyword>
<dbReference type="HOGENOM" id="CLU_000445_89_37_5"/>
<dbReference type="SUPFAM" id="SSF47384">
    <property type="entry name" value="Homodimeric domain of signal transducing histidine kinase"/>
    <property type="match status" value="1"/>
</dbReference>
<dbReference type="AlphaFoldDB" id="A0A068T5X2"/>
<gene>
    <name evidence="13" type="ORF">RG1141_CH15200</name>
</gene>
<evidence type="ECO:0000256" key="4">
    <source>
        <dbReference type="ARBA" id="ARBA00022553"/>
    </source>
</evidence>
<dbReference type="CDD" id="cd00082">
    <property type="entry name" value="HisKA"/>
    <property type="match status" value="1"/>
</dbReference>
<keyword evidence="7 13" id="KW-0418">Kinase</keyword>
<dbReference type="PROSITE" id="PS50109">
    <property type="entry name" value="HIS_KIN"/>
    <property type="match status" value="1"/>
</dbReference>
<feature type="transmembrane region" description="Helical" evidence="11">
    <location>
        <begin position="185"/>
        <end position="205"/>
    </location>
</feature>
<evidence type="ECO:0000313" key="13">
    <source>
        <dbReference type="EMBL" id="CDN53863.1"/>
    </source>
</evidence>
<dbReference type="KEGG" id="ngl:RG1141_CH15200"/>
<organism evidence="13 14">
    <name type="scientific">Neorhizobium galegae bv. officinalis bv. officinalis str. HAMBI 1141</name>
    <dbReference type="NCBI Taxonomy" id="1028801"/>
    <lineage>
        <taxon>Bacteria</taxon>
        <taxon>Pseudomonadati</taxon>
        <taxon>Pseudomonadota</taxon>
        <taxon>Alphaproteobacteria</taxon>
        <taxon>Hyphomicrobiales</taxon>
        <taxon>Rhizobiaceae</taxon>
        <taxon>Rhizobium/Agrobacterium group</taxon>
        <taxon>Neorhizobium</taxon>
    </lineage>
</organism>
<dbReference type="SUPFAM" id="SSF55874">
    <property type="entry name" value="ATPase domain of HSP90 chaperone/DNA topoisomerase II/histidine kinase"/>
    <property type="match status" value="1"/>
</dbReference>
<keyword evidence="5" id="KW-0808">Transferase</keyword>
<dbReference type="SMART" id="SM00387">
    <property type="entry name" value="HATPase_c"/>
    <property type="match status" value="1"/>
</dbReference>
<dbReference type="eggNOG" id="COG0642">
    <property type="taxonomic scope" value="Bacteria"/>
</dbReference>
<dbReference type="InterPro" id="IPR005467">
    <property type="entry name" value="His_kinase_dom"/>
</dbReference>
<evidence type="ECO:0000256" key="2">
    <source>
        <dbReference type="ARBA" id="ARBA00004141"/>
    </source>
</evidence>
<dbReference type="InterPro" id="IPR050428">
    <property type="entry name" value="TCS_sensor_his_kinase"/>
</dbReference>
<evidence type="ECO:0000256" key="1">
    <source>
        <dbReference type="ARBA" id="ARBA00000085"/>
    </source>
</evidence>
<comment type="subcellular location">
    <subcellularLocation>
        <location evidence="2">Membrane</location>
        <topology evidence="2">Multi-pass membrane protein</topology>
    </subcellularLocation>
</comment>
<dbReference type="InterPro" id="IPR036097">
    <property type="entry name" value="HisK_dim/P_sf"/>
</dbReference>
<evidence type="ECO:0000256" key="9">
    <source>
        <dbReference type="ARBA" id="ARBA00023012"/>
    </source>
</evidence>
<comment type="catalytic activity">
    <reaction evidence="1">
        <text>ATP + protein L-histidine = ADP + protein N-phospho-L-histidine.</text>
        <dbReference type="EC" id="2.7.13.3"/>
    </reaction>
</comment>
<dbReference type="Pfam" id="PF02518">
    <property type="entry name" value="HATPase_c"/>
    <property type="match status" value="1"/>
</dbReference>
<dbReference type="InterPro" id="IPR003661">
    <property type="entry name" value="HisK_dim/P_dom"/>
</dbReference>
<keyword evidence="8 11" id="KW-1133">Transmembrane helix</keyword>
<accession>A0A068T5X2</accession>
<dbReference type="PANTHER" id="PTHR45436:SF15">
    <property type="entry name" value="SENSOR HISTIDINE KINASE CUSS"/>
    <property type="match status" value="1"/>
</dbReference>
<reference evidence="14" key="1">
    <citation type="journal article" date="2014" name="BMC Genomics">
        <title>Genome sequencing of two Neorhizobium galegae strains reveals a noeT gene responsible for the unusual acetylation of the nodulation factors.</title>
        <authorList>
            <person name="Osterman J."/>
            <person name="Marsh J."/>
            <person name="Laine P.K."/>
            <person name="Zeng Z."/>
            <person name="Alatalo E."/>
            <person name="Sullivan J.T."/>
            <person name="Young J.P."/>
            <person name="Thomas-Oates J."/>
            <person name="Paulin L."/>
            <person name="Lindstrom K."/>
        </authorList>
    </citation>
    <scope>NUCLEOTIDE SEQUENCE [LARGE SCALE GENOMIC DNA]</scope>
    <source>
        <strain evidence="14">HAMBI 1141</strain>
    </source>
</reference>
<evidence type="ECO:0000256" key="10">
    <source>
        <dbReference type="ARBA" id="ARBA00023136"/>
    </source>
</evidence>
<keyword evidence="6 11" id="KW-0812">Transmembrane</keyword>
<name>A0A068T5X2_NEOGA</name>
<evidence type="ECO:0000256" key="11">
    <source>
        <dbReference type="SAM" id="Phobius"/>
    </source>
</evidence>
<sequence>MRPRTGRSLKWVLTRRLIGLQACLLVFFFALLAGWVWIIDPELEDTNESVIRVLAKHVVRQADGRLDMADAPELGELTRRYPDLWFIIRDDRNNLYRRGVFPKELLTEVFPMSIEGATLKGGPSAHVAVGNRDTPIGRLQFVASTDRIGAKNQDVNIWISLDIDVPEGGGGAETFWLTVVPATGVILAILVVPILLVTGAATLIVTPYSIGRSLTGLVETANQAKAIEFETRSARLKVSKVPSEIVPLVDAFNHTLSKLDRGYKQHSRFLADAAHELRTPIAIVRTRADLLPESADSRQLLQDIDRLSRVAHQLLDIQAIGAGSQAAQMVDLNQLVGRIAADLAPGIIDAGYDFLFEPAPAEAPFMIYPSTIELAVTNLIRNAVDHSGYKGAIAVSVDAQGFIDVCDEGPGIPPAERGRVLEPFYRLNTHSSGAGLGLNLARKAAELHFGRLLFADTDSGFRVRLEIGGLDGSRAPTDSNSL</sequence>
<dbReference type="PRINTS" id="PR00344">
    <property type="entry name" value="BCTRLSENSOR"/>
</dbReference>
<dbReference type="InterPro" id="IPR004358">
    <property type="entry name" value="Sig_transdc_His_kin-like_C"/>
</dbReference>
<evidence type="ECO:0000256" key="7">
    <source>
        <dbReference type="ARBA" id="ARBA00022777"/>
    </source>
</evidence>
<dbReference type="RefSeq" id="WP_038542573.1">
    <property type="nucleotide sequence ID" value="NZ_HG938355.1"/>
</dbReference>
<dbReference type="Proteomes" id="UP000028186">
    <property type="component" value="Chromosome I"/>
</dbReference>
<dbReference type="InterPro" id="IPR003594">
    <property type="entry name" value="HATPase_dom"/>
</dbReference>
<evidence type="ECO:0000313" key="14">
    <source>
        <dbReference type="Proteomes" id="UP000028186"/>
    </source>
</evidence>
<proteinExistence type="predicted"/>
<evidence type="ECO:0000259" key="12">
    <source>
        <dbReference type="PROSITE" id="PS50109"/>
    </source>
</evidence>
<dbReference type="CDD" id="cd00075">
    <property type="entry name" value="HATPase"/>
    <property type="match status" value="1"/>
</dbReference>
<dbReference type="SMART" id="SM00388">
    <property type="entry name" value="HisKA"/>
    <property type="match status" value="1"/>
</dbReference>
<dbReference type="GO" id="GO:0005886">
    <property type="term" value="C:plasma membrane"/>
    <property type="evidence" value="ECO:0007669"/>
    <property type="project" value="TreeGrafter"/>
</dbReference>
<dbReference type="Gene3D" id="3.30.565.10">
    <property type="entry name" value="Histidine kinase-like ATPase, C-terminal domain"/>
    <property type="match status" value="1"/>
</dbReference>
<dbReference type="EC" id="2.7.13.3" evidence="3"/>
<dbReference type="InterPro" id="IPR036890">
    <property type="entry name" value="HATPase_C_sf"/>
</dbReference>
<keyword evidence="4" id="KW-0597">Phosphoprotein</keyword>
<evidence type="ECO:0000256" key="8">
    <source>
        <dbReference type="ARBA" id="ARBA00022989"/>
    </source>
</evidence>
<dbReference type="PANTHER" id="PTHR45436">
    <property type="entry name" value="SENSOR HISTIDINE KINASE YKOH"/>
    <property type="match status" value="1"/>
</dbReference>